<dbReference type="AlphaFoldDB" id="A0A7C1AXE2"/>
<proteinExistence type="inferred from homology"/>
<evidence type="ECO:0000256" key="3">
    <source>
        <dbReference type="ARBA" id="ARBA00023125"/>
    </source>
</evidence>
<evidence type="ECO:0000256" key="4">
    <source>
        <dbReference type="ARBA" id="ARBA00023163"/>
    </source>
</evidence>
<feature type="domain" description="LysR substrate-binding" evidence="5">
    <location>
        <begin position="36"/>
        <end position="243"/>
    </location>
</feature>
<dbReference type="CDD" id="cd08420">
    <property type="entry name" value="PBP2_CysL_like"/>
    <property type="match status" value="1"/>
</dbReference>
<dbReference type="GO" id="GO:0006355">
    <property type="term" value="P:regulation of DNA-templated transcription"/>
    <property type="evidence" value="ECO:0007669"/>
    <property type="project" value="TreeGrafter"/>
</dbReference>
<evidence type="ECO:0000313" key="6">
    <source>
        <dbReference type="EMBL" id="HDL89408.1"/>
    </source>
</evidence>
<keyword evidence="3" id="KW-0238">DNA-binding</keyword>
<dbReference type="PANTHER" id="PTHR30126">
    <property type="entry name" value="HTH-TYPE TRANSCRIPTIONAL REGULATOR"/>
    <property type="match status" value="1"/>
</dbReference>
<reference evidence="6" key="1">
    <citation type="journal article" date="2020" name="mSystems">
        <title>Genome- and Community-Level Interaction Insights into Carbon Utilization and Element Cycling Functions of Hydrothermarchaeota in Hydrothermal Sediment.</title>
        <authorList>
            <person name="Zhou Z."/>
            <person name="Liu Y."/>
            <person name="Xu W."/>
            <person name="Pan J."/>
            <person name="Luo Z.H."/>
            <person name="Li M."/>
        </authorList>
    </citation>
    <scope>NUCLEOTIDE SEQUENCE [LARGE SCALE GENOMIC DNA]</scope>
    <source>
        <strain evidence="6">HyVt-19</strain>
    </source>
</reference>
<organism evidence="6">
    <name type="scientific">Thermodesulforhabdus norvegica</name>
    <dbReference type="NCBI Taxonomy" id="39841"/>
    <lineage>
        <taxon>Bacteria</taxon>
        <taxon>Pseudomonadati</taxon>
        <taxon>Thermodesulfobacteriota</taxon>
        <taxon>Syntrophobacteria</taxon>
        <taxon>Syntrophobacterales</taxon>
        <taxon>Thermodesulforhabdaceae</taxon>
        <taxon>Thermodesulforhabdus</taxon>
    </lineage>
</organism>
<evidence type="ECO:0000259" key="5">
    <source>
        <dbReference type="Pfam" id="PF03466"/>
    </source>
</evidence>
<feature type="non-terminal residue" evidence="6">
    <location>
        <position position="1"/>
    </location>
</feature>
<dbReference type="InterPro" id="IPR005119">
    <property type="entry name" value="LysR_subst-bd"/>
</dbReference>
<sequence length="253" mass="28046">GRDVVPPPLGRMLYKYARQMLRLRDRTLEALREFQGTVSGLLVMGASTIPATYILPRIIGDFRKQYPDVCVSLKTAGSRLIVDMVLNGDLELGFTGARWNEKKLEWMELCRDELILAAPPGMINSTSDEVPPDVLCDIPMIVRESGSGTRKVMEDVLTKHGLSPSKLNVVAQLGSTEAVKQGIIAGIGASFVSRLAVKDETRAGRMAVFRIKDVRIFRSFYVVRIARKQLSPAGRAFIGMFEARSGVDFEKEQ</sequence>
<keyword evidence="2" id="KW-0805">Transcription regulation</keyword>
<accession>A0A7C1AXE2</accession>
<dbReference type="Pfam" id="PF03466">
    <property type="entry name" value="LysR_substrate"/>
    <property type="match status" value="1"/>
</dbReference>
<evidence type="ECO:0000256" key="2">
    <source>
        <dbReference type="ARBA" id="ARBA00023015"/>
    </source>
</evidence>
<dbReference type="Gene3D" id="3.40.190.290">
    <property type="match status" value="1"/>
</dbReference>
<name>A0A7C1AXE2_9BACT</name>
<comment type="caution">
    <text evidence="6">The sequence shown here is derived from an EMBL/GenBank/DDBJ whole genome shotgun (WGS) entry which is preliminary data.</text>
</comment>
<dbReference type="GO" id="GO:0000976">
    <property type="term" value="F:transcription cis-regulatory region binding"/>
    <property type="evidence" value="ECO:0007669"/>
    <property type="project" value="TreeGrafter"/>
</dbReference>
<comment type="similarity">
    <text evidence="1">Belongs to the LysR transcriptional regulatory family.</text>
</comment>
<keyword evidence="4" id="KW-0804">Transcription</keyword>
<protein>
    <submittedName>
        <fullName evidence="6">LysR family transcriptional regulator</fullName>
    </submittedName>
</protein>
<dbReference type="PANTHER" id="PTHR30126:SF40">
    <property type="entry name" value="HTH-TYPE TRANSCRIPTIONAL REGULATOR GLTR"/>
    <property type="match status" value="1"/>
</dbReference>
<dbReference type="EMBL" id="DQZW01000031">
    <property type="protein sequence ID" value="HDL89408.1"/>
    <property type="molecule type" value="Genomic_DNA"/>
</dbReference>
<dbReference type="SUPFAM" id="SSF53850">
    <property type="entry name" value="Periplasmic binding protein-like II"/>
    <property type="match status" value="1"/>
</dbReference>
<evidence type="ECO:0000256" key="1">
    <source>
        <dbReference type="ARBA" id="ARBA00009437"/>
    </source>
</evidence>
<dbReference type="Proteomes" id="UP000886355">
    <property type="component" value="Unassembled WGS sequence"/>
</dbReference>
<gene>
    <name evidence="6" type="ORF">ENG14_00715</name>
</gene>